<dbReference type="PANTHER" id="PTHR30328">
    <property type="entry name" value="TRANSCRIPTIONAL REPRESSOR"/>
    <property type="match status" value="1"/>
</dbReference>
<dbReference type="Proteomes" id="UP001500418">
    <property type="component" value="Unassembled WGS sequence"/>
</dbReference>
<keyword evidence="5" id="KW-1185">Reference proteome</keyword>
<dbReference type="InterPro" id="IPR041467">
    <property type="entry name" value="Sco4008_C"/>
</dbReference>
<evidence type="ECO:0000256" key="1">
    <source>
        <dbReference type="ARBA" id="ARBA00023125"/>
    </source>
</evidence>
<protein>
    <submittedName>
        <fullName evidence="4">TetR family transcriptional regulator</fullName>
    </submittedName>
</protein>
<sequence length="201" mass="22521">MAWDTERTRQRLLDAAVFEYSEHGPLGARVDRVAARAGVNKERIYQYFGSKQKLFSAVLEQEMIKLAAAVPLTEEQAADLGEFAGRVWDYHRTYPHYLRLLLWEGLDPDPLQSDRASLAAARERSEHYAANVRAIANAQADGLLRTDVAPAHLLYAARALAAWWLAVPSAVTLMLGEAANESPQERRRVLVKLVNDATRKP</sequence>
<dbReference type="PANTHER" id="PTHR30328:SF54">
    <property type="entry name" value="HTH-TYPE TRANSCRIPTIONAL REPRESSOR SCO4008"/>
    <property type="match status" value="1"/>
</dbReference>
<proteinExistence type="predicted"/>
<evidence type="ECO:0000313" key="5">
    <source>
        <dbReference type="Proteomes" id="UP001500418"/>
    </source>
</evidence>
<gene>
    <name evidence="4" type="ORF">GCM10009575_032200</name>
</gene>
<feature type="domain" description="HTH tetR-type" evidence="3">
    <location>
        <begin position="6"/>
        <end position="66"/>
    </location>
</feature>
<reference evidence="4 5" key="1">
    <citation type="journal article" date="2019" name="Int. J. Syst. Evol. Microbiol.">
        <title>The Global Catalogue of Microorganisms (GCM) 10K type strain sequencing project: providing services to taxonomists for standard genome sequencing and annotation.</title>
        <authorList>
            <consortium name="The Broad Institute Genomics Platform"/>
            <consortium name="The Broad Institute Genome Sequencing Center for Infectious Disease"/>
            <person name="Wu L."/>
            <person name="Ma J."/>
        </authorList>
    </citation>
    <scope>NUCLEOTIDE SEQUENCE [LARGE SCALE GENOMIC DNA]</scope>
    <source>
        <strain evidence="4 5">JCM 11444</strain>
    </source>
</reference>
<dbReference type="InterPro" id="IPR050109">
    <property type="entry name" value="HTH-type_TetR-like_transc_reg"/>
</dbReference>
<organism evidence="4 5">
    <name type="scientific">Streptomyces rhizosphaericus</name>
    <dbReference type="NCBI Taxonomy" id="114699"/>
    <lineage>
        <taxon>Bacteria</taxon>
        <taxon>Bacillati</taxon>
        <taxon>Actinomycetota</taxon>
        <taxon>Actinomycetes</taxon>
        <taxon>Kitasatosporales</taxon>
        <taxon>Streptomycetaceae</taxon>
        <taxon>Streptomyces</taxon>
        <taxon>Streptomyces violaceusniger group</taxon>
    </lineage>
</organism>
<evidence type="ECO:0000256" key="2">
    <source>
        <dbReference type="PROSITE-ProRule" id="PRU00335"/>
    </source>
</evidence>
<feature type="DNA-binding region" description="H-T-H motif" evidence="2">
    <location>
        <begin position="29"/>
        <end position="48"/>
    </location>
</feature>
<comment type="caution">
    <text evidence="4">The sequence shown here is derived from an EMBL/GenBank/DDBJ whole genome shotgun (WGS) entry which is preliminary data.</text>
</comment>
<dbReference type="EMBL" id="BAAAID010000017">
    <property type="protein sequence ID" value="GAA0929458.1"/>
    <property type="molecule type" value="Genomic_DNA"/>
</dbReference>
<keyword evidence="1 2" id="KW-0238">DNA-binding</keyword>
<evidence type="ECO:0000259" key="3">
    <source>
        <dbReference type="PROSITE" id="PS50977"/>
    </source>
</evidence>
<dbReference type="InterPro" id="IPR001647">
    <property type="entry name" value="HTH_TetR"/>
</dbReference>
<dbReference type="PROSITE" id="PS50977">
    <property type="entry name" value="HTH_TETR_2"/>
    <property type="match status" value="1"/>
</dbReference>
<name>A0ABN1PKC0_9ACTN</name>
<accession>A0ABN1PKC0</accession>
<evidence type="ECO:0000313" key="4">
    <source>
        <dbReference type="EMBL" id="GAA0929458.1"/>
    </source>
</evidence>
<dbReference type="Pfam" id="PF17926">
    <property type="entry name" value="TetR_C_21"/>
    <property type="match status" value="1"/>
</dbReference>
<dbReference type="Pfam" id="PF00440">
    <property type="entry name" value="TetR_N"/>
    <property type="match status" value="1"/>
</dbReference>